<sequence length="336" mass="35010">MRVLLTGATGFIGRRLADHLLARGQPFTALVRDHTDPVATALAATRLARIVPGDVTTGAGLVPALRDADCVIHLAGATTAAATADFFRVNAWGTRLLCAAASRQARPPRIVYCSSLAAAGPTTAGRPRAEHQSPTPVSAYGRSKLAGEHALRGHCLTLPGIVIRPPIVYGPGDHDFLPALTAMVRLGAVLTCGSGERWYSLIHVDDLCRALLAATEHGHLLRADSPTAGVYHVSDGVEHNLRALATRLATALGRRPPRLLAVPPAVAALAAHAAHALAAPRGRAPMLSPDKLREARCPAWTCTSDRAAAELGFTAEVDLAAGLSGLLAGRVGSDRH</sequence>
<dbReference type="EMBL" id="JAMTCK010000010">
    <property type="protein sequence ID" value="MCP2167501.1"/>
    <property type="molecule type" value="Genomic_DNA"/>
</dbReference>
<feature type="domain" description="NAD-dependent epimerase/dehydratase" evidence="1">
    <location>
        <begin position="3"/>
        <end position="217"/>
    </location>
</feature>
<dbReference type="PANTHER" id="PTHR48079">
    <property type="entry name" value="PROTEIN YEEZ"/>
    <property type="match status" value="1"/>
</dbReference>
<accession>A0AAE3GFX1</accession>
<evidence type="ECO:0000259" key="1">
    <source>
        <dbReference type="Pfam" id="PF01370"/>
    </source>
</evidence>
<keyword evidence="3" id="KW-1185">Reference proteome</keyword>
<comment type="caution">
    <text evidence="2">The sequence shown here is derived from an EMBL/GenBank/DDBJ whole genome shotgun (WGS) entry which is preliminary data.</text>
</comment>
<reference evidence="2" key="1">
    <citation type="submission" date="2022-06" db="EMBL/GenBank/DDBJ databases">
        <title>Genomic Encyclopedia of Archaeal and Bacterial Type Strains, Phase II (KMG-II): from individual species to whole genera.</title>
        <authorList>
            <person name="Goeker M."/>
        </authorList>
    </citation>
    <scope>NUCLEOTIDE SEQUENCE</scope>
    <source>
        <strain evidence="2">DSM 43935</strain>
    </source>
</reference>
<dbReference type="InterPro" id="IPR001509">
    <property type="entry name" value="Epimerase_deHydtase"/>
</dbReference>
<gene>
    <name evidence="2" type="ORF">LX83_004374</name>
</gene>
<dbReference type="Gene3D" id="3.40.50.720">
    <property type="entry name" value="NAD(P)-binding Rossmann-like Domain"/>
    <property type="match status" value="1"/>
</dbReference>
<dbReference type="SUPFAM" id="SSF51735">
    <property type="entry name" value="NAD(P)-binding Rossmann-fold domains"/>
    <property type="match status" value="1"/>
</dbReference>
<dbReference type="PANTHER" id="PTHR48079:SF6">
    <property type="entry name" value="NAD(P)-BINDING DOMAIN-CONTAINING PROTEIN-RELATED"/>
    <property type="match status" value="1"/>
</dbReference>
<name>A0AAE3GFX1_9PSEU</name>
<dbReference type="GO" id="GO:0004029">
    <property type="term" value="F:aldehyde dehydrogenase (NAD+) activity"/>
    <property type="evidence" value="ECO:0007669"/>
    <property type="project" value="TreeGrafter"/>
</dbReference>
<protein>
    <submittedName>
        <fullName evidence="2">Nucleoside-diphosphate-sugar epimerase</fullName>
    </submittedName>
</protein>
<evidence type="ECO:0000313" key="3">
    <source>
        <dbReference type="Proteomes" id="UP001206128"/>
    </source>
</evidence>
<dbReference type="RefSeq" id="WP_253774451.1">
    <property type="nucleotide sequence ID" value="NZ_JAMTCK010000010.1"/>
</dbReference>
<dbReference type="Pfam" id="PF01370">
    <property type="entry name" value="Epimerase"/>
    <property type="match status" value="1"/>
</dbReference>
<dbReference type="Proteomes" id="UP001206128">
    <property type="component" value="Unassembled WGS sequence"/>
</dbReference>
<dbReference type="AlphaFoldDB" id="A0AAE3GFX1"/>
<dbReference type="InterPro" id="IPR051783">
    <property type="entry name" value="NAD(P)-dependent_oxidoreduct"/>
</dbReference>
<dbReference type="GO" id="GO:0005737">
    <property type="term" value="C:cytoplasm"/>
    <property type="evidence" value="ECO:0007669"/>
    <property type="project" value="TreeGrafter"/>
</dbReference>
<proteinExistence type="predicted"/>
<organism evidence="2 3">
    <name type="scientific">Goodfellowiella coeruleoviolacea</name>
    <dbReference type="NCBI Taxonomy" id="334858"/>
    <lineage>
        <taxon>Bacteria</taxon>
        <taxon>Bacillati</taxon>
        <taxon>Actinomycetota</taxon>
        <taxon>Actinomycetes</taxon>
        <taxon>Pseudonocardiales</taxon>
        <taxon>Pseudonocardiaceae</taxon>
        <taxon>Goodfellowiella</taxon>
    </lineage>
</organism>
<evidence type="ECO:0000313" key="2">
    <source>
        <dbReference type="EMBL" id="MCP2167501.1"/>
    </source>
</evidence>
<dbReference type="InterPro" id="IPR036291">
    <property type="entry name" value="NAD(P)-bd_dom_sf"/>
</dbReference>